<dbReference type="EMBL" id="AGYT01000026">
    <property type="protein sequence ID" value="ENY98755.1"/>
    <property type="molecule type" value="Genomic_DNA"/>
</dbReference>
<name>N9W6X6_9CLOT</name>
<proteinExistence type="predicted"/>
<reference evidence="1 2" key="1">
    <citation type="submission" date="2013-01" db="EMBL/GenBank/DDBJ databases">
        <title>The Genome Sequence of Clostridium colicanis 209318.</title>
        <authorList>
            <consortium name="The Broad Institute Genome Sequencing Platform"/>
            <person name="Earl A."/>
            <person name="Ward D."/>
            <person name="Feldgarden M."/>
            <person name="Gevers D."/>
            <person name="Courvalin P."/>
            <person name="Lambert T."/>
            <person name="Walker B."/>
            <person name="Young S.K."/>
            <person name="Zeng Q."/>
            <person name="Gargeya S."/>
            <person name="Fitzgerald M."/>
            <person name="Haas B."/>
            <person name="Abouelleil A."/>
            <person name="Alvarado L."/>
            <person name="Arachchi H.M."/>
            <person name="Berlin A.M."/>
            <person name="Chapman S.B."/>
            <person name="Dewar J."/>
            <person name="Goldberg J."/>
            <person name="Griggs A."/>
            <person name="Gujja S."/>
            <person name="Hansen M."/>
            <person name="Howarth C."/>
            <person name="Imamovic A."/>
            <person name="Larimer J."/>
            <person name="McCowan C."/>
            <person name="Murphy C."/>
            <person name="Neiman D."/>
            <person name="Pearson M."/>
            <person name="Priest M."/>
            <person name="Roberts A."/>
            <person name="Saif S."/>
            <person name="Shea T."/>
            <person name="Sisk P."/>
            <person name="Sykes S."/>
            <person name="Wortman J."/>
            <person name="Nusbaum C."/>
            <person name="Birren B."/>
        </authorList>
    </citation>
    <scope>NUCLEOTIDE SEQUENCE [LARGE SCALE GENOMIC DNA]</scope>
    <source>
        <strain evidence="1 2">209318</strain>
    </source>
</reference>
<comment type="caution">
    <text evidence="1">The sequence shown here is derived from an EMBL/GenBank/DDBJ whole genome shotgun (WGS) entry which is preliminary data.</text>
</comment>
<dbReference type="RefSeq" id="WP_002599753.1">
    <property type="nucleotide sequence ID" value="NZ_KB850960.1"/>
</dbReference>
<protein>
    <recommendedName>
        <fullName evidence="3">Bacteriophage Gp15 protein</fullName>
    </recommendedName>
</protein>
<accession>N9W6X6</accession>
<organism evidence="1 2">
    <name type="scientific">Clostridium thermobutyricum</name>
    <dbReference type="NCBI Taxonomy" id="29372"/>
    <lineage>
        <taxon>Bacteria</taxon>
        <taxon>Bacillati</taxon>
        <taxon>Bacillota</taxon>
        <taxon>Clostridia</taxon>
        <taxon>Eubacteriales</taxon>
        <taxon>Clostridiaceae</taxon>
        <taxon>Clostridium</taxon>
    </lineage>
</organism>
<evidence type="ECO:0008006" key="3">
    <source>
        <dbReference type="Google" id="ProtNLM"/>
    </source>
</evidence>
<dbReference type="Pfam" id="PF06854">
    <property type="entry name" value="Phage_Gp15"/>
    <property type="match status" value="1"/>
</dbReference>
<evidence type="ECO:0000313" key="1">
    <source>
        <dbReference type="EMBL" id="ENY98755.1"/>
    </source>
</evidence>
<dbReference type="HOGENOM" id="CLU_108800_1_0_9"/>
<sequence>MFSLLLDKLPTTVTIDNTIYKINSNFRVSILFELMMLDNELTEEEKINNALELYYPVIPTDLNKAIEEIIKFYSCGANSSDSKGNGSSYKSYNDVYNFEYDSEYIYSAFMDQYNIDLNSIKYLHWWKFKAMFKSLKEDNLISKIISYRSLDLSEIKDDEEKARYKKLKEIYKLPNQYEKEDDKKIKEIEAILMNKN</sequence>
<dbReference type="AlphaFoldDB" id="N9W6X6"/>
<gene>
    <name evidence="1" type="ORF">HMPREF1092_03313</name>
</gene>
<dbReference type="eggNOG" id="ENOG5032UD1">
    <property type="taxonomic scope" value="Bacteria"/>
</dbReference>
<dbReference type="InterPro" id="IPR009660">
    <property type="entry name" value="Phage_A500_Gp15"/>
</dbReference>
<keyword evidence="2" id="KW-1185">Reference proteome</keyword>
<dbReference type="PATRIC" id="fig|999411.4.peg.3226"/>
<evidence type="ECO:0000313" key="2">
    <source>
        <dbReference type="Proteomes" id="UP000013097"/>
    </source>
</evidence>
<dbReference type="Proteomes" id="UP000013097">
    <property type="component" value="Unassembled WGS sequence"/>
</dbReference>